<organism evidence="1 2">
    <name type="scientific">Capsicum annuum</name>
    <name type="common">Capsicum pepper</name>
    <dbReference type="NCBI Taxonomy" id="4072"/>
    <lineage>
        <taxon>Eukaryota</taxon>
        <taxon>Viridiplantae</taxon>
        <taxon>Streptophyta</taxon>
        <taxon>Embryophyta</taxon>
        <taxon>Tracheophyta</taxon>
        <taxon>Spermatophyta</taxon>
        <taxon>Magnoliopsida</taxon>
        <taxon>eudicotyledons</taxon>
        <taxon>Gunneridae</taxon>
        <taxon>Pentapetalae</taxon>
        <taxon>asterids</taxon>
        <taxon>lamiids</taxon>
        <taxon>Solanales</taxon>
        <taxon>Solanaceae</taxon>
        <taxon>Solanoideae</taxon>
        <taxon>Capsiceae</taxon>
        <taxon>Capsicum</taxon>
    </lineage>
</organism>
<name>A0A2G2YIC9_CAPAN</name>
<dbReference type="PANTHER" id="PTHR31358:SF44">
    <property type="entry name" value="ASPARTATE CARBAMOYLTRANSFERASE, CHLOROPLASTIC"/>
    <property type="match status" value="1"/>
</dbReference>
<dbReference type="Proteomes" id="UP000222542">
    <property type="component" value="Unassembled WGS sequence"/>
</dbReference>
<dbReference type="STRING" id="4072.A0A2G2YIC9"/>
<dbReference type="Gramene" id="PHT69475">
    <property type="protein sequence ID" value="PHT69475"/>
    <property type="gene ID" value="T459_28962"/>
</dbReference>
<comment type="caution">
    <text evidence="1">The sequence shown here is derived from an EMBL/GenBank/DDBJ whole genome shotgun (WGS) entry which is preliminary data.</text>
</comment>
<gene>
    <name evidence="1" type="ORF">T459_28962</name>
</gene>
<dbReference type="InterPro" id="IPR044833">
    <property type="entry name" value="WDL5/6"/>
</dbReference>
<dbReference type="PANTHER" id="PTHR31358">
    <property type="entry name" value="PROTEIN WVD2-LIKE 4"/>
    <property type="match status" value="1"/>
</dbReference>
<evidence type="ECO:0000313" key="1">
    <source>
        <dbReference type="EMBL" id="PHT69475.1"/>
    </source>
</evidence>
<evidence type="ECO:0000313" key="2">
    <source>
        <dbReference type="Proteomes" id="UP000222542"/>
    </source>
</evidence>
<dbReference type="EMBL" id="AYRZ02000011">
    <property type="protein sequence ID" value="PHT69475.1"/>
    <property type="molecule type" value="Genomic_DNA"/>
</dbReference>
<protein>
    <submittedName>
        <fullName evidence="1">Uncharacterized protein</fullName>
    </submittedName>
</protein>
<dbReference type="GO" id="GO:0008017">
    <property type="term" value="F:microtubule binding"/>
    <property type="evidence" value="ECO:0007669"/>
    <property type="project" value="InterPro"/>
</dbReference>
<sequence length="269" mass="29238">MFKFSFLTAMHQNSTCGAAENVGTTAKPNGIMHVPVRSDRPNTFSNNNSSILSYIQKTVDIPSQTVGPSMFELPDHAFVGPGHEVRPKILSLPNQPSFLTLEIERVAVENVFNLKGIRYFGHCISYAVIASVLLGAIVSRHLSVTDPLAARRDALQSTVTLEKVSTKKTEIAPTWNNIEGINSNKSIDSGRPSLDLCSSSCHSVVQEPEVGSSYVDRNLEHNLVVCSSSGLESQGGDYSTSTSANQQILDLNLALEFQEKLSDPRITAF</sequence>
<reference evidence="1 2" key="1">
    <citation type="journal article" date="2014" name="Nat. Genet.">
        <title>Genome sequence of the hot pepper provides insights into the evolution of pungency in Capsicum species.</title>
        <authorList>
            <person name="Kim S."/>
            <person name="Park M."/>
            <person name="Yeom S.I."/>
            <person name="Kim Y.M."/>
            <person name="Lee J.M."/>
            <person name="Lee H.A."/>
            <person name="Seo E."/>
            <person name="Choi J."/>
            <person name="Cheong K."/>
            <person name="Kim K.T."/>
            <person name="Jung K."/>
            <person name="Lee G.W."/>
            <person name="Oh S.K."/>
            <person name="Bae C."/>
            <person name="Kim S.B."/>
            <person name="Lee H.Y."/>
            <person name="Kim S.Y."/>
            <person name="Kim M.S."/>
            <person name="Kang B.C."/>
            <person name="Jo Y.D."/>
            <person name="Yang H.B."/>
            <person name="Jeong H.J."/>
            <person name="Kang W.H."/>
            <person name="Kwon J.K."/>
            <person name="Shin C."/>
            <person name="Lim J.Y."/>
            <person name="Park J.H."/>
            <person name="Huh J.H."/>
            <person name="Kim J.S."/>
            <person name="Kim B.D."/>
            <person name="Cohen O."/>
            <person name="Paran I."/>
            <person name="Suh M.C."/>
            <person name="Lee S.B."/>
            <person name="Kim Y.K."/>
            <person name="Shin Y."/>
            <person name="Noh S.J."/>
            <person name="Park J."/>
            <person name="Seo Y.S."/>
            <person name="Kwon S.Y."/>
            <person name="Kim H.A."/>
            <person name="Park J.M."/>
            <person name="Kim H.J."/>
            <person name="Choi S.B."/>
            <person name="Bosland P.W."/>
            <person name="Reeves G."/>
            <person name="Jo S.H."/>
            <person name="Lee B.W."/>
            <person name="Cho H.T."/>
            <person name="Choi H.S."/>
            <person name="Lee M.S."/>
            <person name="Yu Y."/>
            <person name="Do Choi Y."/>
            <person name="Park B.S."/>
            <person name="van Deynze A."/>
            <person name="Ashrafi H."/>
            <person name="Hill T."/>
            <person name="Kim W.T."/>
            <person name="Pai H.S."/>
            <person name="Ahn H.K."/>
            <person name="Yeam I."/>
            <person name="Giovannoni J.J."/>
            <person name="Rose J.K."/>
            <person name="Sorensen I."/>
            <person name="Lee S.J."/>
            <person name="Kim R.W."/>
            <person name="Choi I.Y."/>
            <person name="Choi B.S."/>
            <person name="Lim J.S."/>
            <person name="Lee Y.H."/>
            <person name="Choi D."/>
        </authorList>
    </citation>
    <scope>NUCLEOTIDE SEQUENCE [LARGE SCALE GENOMIC DNA]</scope>
    <source>
        <strain evidence="2">cv. CM334</strain>
    </source>
</reference>
<proteinExistence type="predicted"/>
<accession>A0A2G2YIC9</accession>
<keyword evidence="2" id="KW-1185">Reference proteome</keyword>
<dbReference type="AlphaFoldDB" id="A0A2G2YIC9"/>
<reference evidence="1 2" key="2">
    <citation type="journal article" date="2017" name="Genome Biol.">
        <title>New reference genome sequences of hot pepper reveal the massive evolution of plant disease-resistance genes by retroduplication.</title>
        <authorList>
            <person name="Kim S."/>
            <person name="Park J."/>
            <person name="Yeom S.I."/>
            <person name="Kim Y.M."/>
            <person name="Seo E."/>
            <person name="Kim K.T."/>
            <person name="Kim M.S."/>
            <person name="Lee J.M."/>
            <person name="Cheong K."/>
            <person name="Shin H.S."/>
            <person name="Kim S.B."/>
            <person name="Han K."/>
            <person name="Lee J."/>
            <person name="Park M."/>
            <person name="Lee H.A."/>
            <person name="Lee H.Y."/>
            <person name="Lee Y."/>
            <person name="Oh S."/>
            <person name="Lee J.H."/>
            <person name="Choi E."/>
            <person name="Choi E."/>
            <person name="Lee S.E."/>
            <person name="Jeon J."/>
            <person name="Kim H."/>
            <person name="Choi G."/>
            <person name="Song H."/>
            <person name="Lee J."/>
            <person name="Lee S.C."/>
            <person name="Kwon J.K."/>
            <person name="Lee H.Y."/>
            <person name="Koo N."/>
            <person name="Hong Y."/>
            <person name="Kim R.W."/>
            <person name="Kang W.H."/>
            <person name="Huh J.H."/>
            <person name="Kang B.C."/>
            <person name="Yang T.J."/>
            <person name="Lee Y.H."/>
            <person name="Bennetzen J.L."/>
            <person name="Choi D."/>
        </authorList>
    </citation>
    <scope>NUCLEOTIDE SEQUENCE [LARGE SCALE GENOMIC DNA]</scope>
    <source>
        <strain evidence="2">cv. CM334</strain>
    </source>
</reference>